<evidence type="ECO:0000256" key="4">
    <source>
        <dbReference type="ARBA" id="ARBA00022692"/>
    </source>
</evidence>
<dbReference type="PANTHER" id="PTHR32322:SF18">
    <property type="entry name" value="S-ADENOSYLMETHIONINE_S-ADENOSYLHOMOCYSTEINE TRANSPORTER"/>
    <property type="match status" value="1"/>
</dbReference>
<feature type="transmembrane region" description="Helical" evidence="7">
    <location>
        <begin position="210"/>
        <end position="229"/>
    </location>
</feature>
<evidence type="ECO:0000256" key="2">
    <source>
        <dbReference type="ARBA" id="ARBA00007362"/>
    </source>
</evidence>
<keyword evidence="10" id="KW-1185">Reference proteome</keyword>
<dbReference type="Proteomes" id="UP001549363">
    <property type="component" value="Unassembled WGS sequence"/>
</dbReference>
<name>A0ABV2PJ17_9BACI</name>
<dbReference type="InterPro" id="IPR000620">
    <property type="entry name" value="EamA_dom"/>
</dbReference>
<evidence type="ECO:0000259" key="8">
    <source>
        <dbReference type="Pfam" id="PF00892"/>
    </source>
</evidence>
<evidence type="ECO:0000256" key="7">
    <source>
        <dbReference type="SAM" id="Phobius"/>
    </source>
</evidence>
<organism evidence="9 10">
    <name type="scientific">Lysinibacillus parviboronicapiens</name>
    <dbReference type="NCBI Taxonomy" id="436516"/>
    <lineage>
        <taxon>Bacteria</taxon>
        <taxon>Bacillati</taxon>
        <taxon>Bacillota</taxon>
        <taxon>Bacilli</taxon>
        <taxon>Bacillales</taxon>
        <taxon>Bacillaceae</taxon>
        <taxon>Lysinibacillus</taxon>
    </lineage>
</organism>
<evidence type="ECO:0000313" key="9">
    <source>
        <dbReference type="EMBL" id="MET4560940.1"/>
    </source>
</evidence>
<keyword evidence="3" id="KW-1003">Cell membrane</keyword>
<comment type="subcellular location">
    <subcellularLocation>
        <location evidence="1">Cell membrane</location>
        <topology evidence="1">Multi-pass membrane protein</topology>
    </subcellularLocation>
</comment>
<dbReference type="SUPFAM" id="SSF103481">
    <property type="entry name" value="Multidrug resistance efflux transporter EmrE"/>
    <property type="match status" value="2"/>
</dbReference>
<dbReference type="Pfam" id="PF00892">
    <property type="entry name" value="EamA"/>
    <property type="match status" value="2"/>
</dbReference>
<keyword evidence="4 7" id="KW-0812">Transmembrane</keyword>
<dbReference type="InterPro" id="IPR050638">
    <property type="entry name" value="AA-Vitamin_Transporters"/>
</dbReference>
<keyword evidence="6 7" id="KW-0472">Membrane</keyword>
<accession>A0ABV2PJ17</accession>
<dbReference type="EMBL" id="JBEPSB010000008">
    <property type="protein sequence ID" value="MET4560940.1"/>
    <property type="molecule type" value="Genomic_DNA"/>
</dbReference>
<feature type="transmembrane region" description="Helical" evidence="7">
    <location>
        <begin position="155"/>
        <end position="178"/>
    </location>
</feature>
<sequence>MIILDNIKTQLYIEHLFYCLYGNQRRDIVLKNIYVFLMLLVSLLWGGNFVVTKSLVDHASPLTLTSLRWIIAVALLLPIVWWKEKRLLPPRDAILPLFLMGITGVVCFNIFQLLALERTTSTNVGLISTLNTISISVFSFVFLREKINILQALSMLLSLFGVLLVLSKGNINLLLSFHVNLGDLWMMTAVCVWGIYSVCSKWAMKTTSPLMSTLYAGIFGLLILLPFNLRDFTLNNVNHSFILSLLYTGIISTVVCMVLWNIGIQKLGTTTSGIFLNFNPIFTALLAFLFIGESITWTQGIGGLVVILGCYLFAHFKTTASPLKNSFSN</sequence>
<comment type="caution">
    <text evidence="9">The sequence shown here is derived from an EMBL/GenBank/DDBJ whole genome shotgun (WGS) entry which is preliminary data.</text>
</comment>
<evidence type="ECO:0000256" key="1">
    <source>
        <dbReference type="ARBA" id="ARBA00004651"/>
    </source>
</evidence>
<reference evidence="9 10" key="1">
    <citation type="submission" date="2024-06" db="EMBL/GenBank/DDBJ databases">
        <title>Sorghum-associated microbial communities from plants grown in Nebraska, USA.</title>
        <authorList>
            <person name="Schachtman D."/>
        </authorList>
    </citation>
    <scope>NUCLEOTIDE SEQUENCE [LARGE SCALE GENOMIC DNA]</scope>
    <source>
        <strain evidence="9 10">736</strain>
    </source>
</reference>
<evidence type="ECO:0000313" key="10">
    <source>
        <dbReference type="Proteomes" id="UP001549363"/>
    </source>
</evidence>
<evidence type="ECO:0000256" key="5">
    <source>
        <dbReference type="ARBA" id="ARBA00022989"/>
    </source>
</evidence>
<keyword evidence="5 7" id="KW-1133">Transmembrane helix</keyword>
<feature type="transmembrane region" description="Helical" evidence="7">
    <location>
        <begin position="122"/>
        <end position="143"/>
    </location>
</feature>
<proteinExistence type="inferred from homology"/>
<protein>
    <submittedName>
        <fullName evidence="9">Drug/metabolite transporter (DMT)-like permease</fullName>
    </submittedName>
</protein>
<gene>
    <name evidence="9" type="ORF">ABIA69_002085</name>
</gene>
<evidence type="ECO:0000256" key="3">
    <source>
        <dbReference type="ARBA" id="ARBA00022475"/>
    </source>
</evidence>
<dbReference type="PANTHER" id="PTHR32322">
    <property type="entry name" value="INNER MEMBRANE TRANSPORTER"/>
    <property type="match status" value="1"/>
</dbReference>
<feature type="transmembrane region" description="Helical" evidence="7">
    <location>
        <begin position="297"/>
        <end position="314"/>
    </location>
</feature>
<feature type="transmembrane region" description="Helical" evidence="7">
    <location>
        <begin position="33"/>
        <end position="51"/>
    </location>
</feature>
<feature type="transmembrane region" description="Helical" evidence="7">
    <location>
        <begin position="63"/>
        <end position="82"/>
    </location>
</feature>
<feature type="transmembrane region" description="Helical" evidence="7">
    <location>
        <begin position="184"/>
        <end position="203"/>
    </location>
</feature>
<feature type="transmembrane region" description="Helical" evidence="7">
    <location>
        <begin position="241"/>
        <end position="262"/>
    </location>
</feature>
<feature type="domain" description="EamA" evidence="8">
    <location>
        <begin position="33"/>
        <end position="166"/>
    </location>
</feature>
<dbReference type="InterPro" id="IPR037185">
    <property type="entry name" value="EmrE-like"/>
</dbReference>
<evidence type="ECO:0000256" key="6">
    <source>
        <dbReference type="ARBA" id="ARBA00023136"/>
    </source>
</evidence>
<feature type="transmembrane region" description="Helical" evidence="7">
    <location>
        <begin position="94"/>
        <end position="116"/>
    </location>
</feature>
<feature type="domain" description="EamA" evidence="8">
    <location>
        <begin position="181"/>
        <end position="313"/>
    </location>
</feature>
<comment type="similarity">
    <text evidence="2">Belongs to the EamA transporter family.</text>
</comment>
<feature type="transmembrane region" description="Helical" evidence="7">
    <location>
        <begin position="274"/>
        <end position="291"/>
    </location>
</feature>